<dbReference type="EMBL" id="CP034086">
    <property type="protein sequence ID" value="AZG77213.1"/>
    <property type="molecule type" value="Genomic_DNA"/>
</dbReference>
<keyword evidence="1" id="KW-0732">Signal</keyword>
<organism evidence="2 3">
    <name type="scientific">Methylocystis rosea</name>
    <dbReference type="NCBI Taxonomy" id="173366"/>
    <lineage>
        <taxon>Bacteria</taxon>
        <taxon>Pseudomonadati</taxon>
        <taxon>Pseudomonadota</taxon>
        <taxon>Alphaproteobacteria</taxon>
        <taxon>Hyphomicrobiales</taxon>
        <taxon>Methylocystaceae</taxon>
        <taxon>Methylocystis</taxon>
    </lineage>
</organism>
<evidence type="ECO:0000313" key="2">
    <source>
        <dbReference type="EMBL" id="AZG77213.1"/>
    </source>
</evidence>
<feature type="chain" id="PRO_5018005875" evidence="1">
    <location>
        <begin position="22"/>
        <end position="123"/>
    </location>
</feature>
<reference evidence="2 3" key="1">
    <citation type="submission" date="2018-11" db="EMBL/GenBank/DDBJ databases">
        <title>Genome squencing of methanotrophic bacteria isolated from alkaline groundwater in Korea.</title>
        <authorList>
            <person name="Nguyen L.N."/>
        </authorList>
    </citation>
    <scope>NUCLEOTIDE SEQUENCE [LARGE SCALE GENOMIC DNA]</scope>
    <source>
        <strain evidence="2 3">GW6</strain>
    </source>
</reference>
<dbReference type="AlphaFoldDB" id="A0A3G8M5G4"/>
<evidence type="ECO:0000313" key="3">
    <source>
        <dbReference type="Proteomes" id="UP000273982"/>
    </source>
</evidence>
<protein>
    <submittedName>
        <fullName evidence="2">Uncharacterized protein</fullName>
    </submittedName>
</protein>
<dbReference type="RefSeq" id="WP_124738930.1">
    <property type="nucleotide sequence ID" value="NZ_CP034086.1"/>
</dbReference>
<name>A0A3G8M5G4_9HYPH</name>
<dbReference type="Proteomes" id="UP000273982">
    <property type="component" value="Chromosome"/>
</dbReference>
<sequence length="123" mass="12999">MIKLALTTALAAAAFSASAYAAQWNVTEANKAGIKRAQGTWTVATEGDKVSGKSEMQLDNGSMLTYKLEGELTGGVYTLKLVDRSDSKKNCVWTGKPVEGAHNVYIGEAACDGEKIVIRGGQN</sequence>
<feature type="signal peptide" evidence="1">
    <location>
        <begin position="1"/>
        <end position="21"/>
    </location>
</feature>
<evidence type="ECO:0000256" key="1">
    <source>
        <dbReference type="SAM" id="SignalP"/>
    </source>
</evidence>
<proteinExistence type="predicted"/>
<gene>
    <name evidence="2" type="ORF">EHO51_10950</name>
</gene>
<dbReference type="KEGG" id="mros:EHO51_10950"/>
<accession>A0A3G8M5G4</accession>